<dbReference type="InterPro" id="IPR002018">
    <property type="entry name" value="CarbesteraseB"/>
</dbReference>
<dbReference type="Pfam" id="PF00135">
    <property type="entry name" value="COesterase"/>
    <property type="match status" value="1"/>
</dbReference>
<dbReference type="SUPFAM" id="SSF53474">
    <property type="entry name" value="alpha/beta-Hydrolases"/>
    <property type="match status" value="1"/>
</dbReference>
<proteinExistence type="inferred from homology"/>
<dbReference type="InterPro" id="IPR019819">
    <property type="entry name" value="Carboxylesterase_B_CS"/>
</dbReference>
<gene>
    <name evidence="4" type="primary">fumD_2</name>
    <name evidence="4" type="ORF">GALL_13090</name>
</gene>
<dbReference type="GO" id="GO:0052689">
    <property type="term" value="F:carboxylic ester hydrolase activity"/>
    <property type="evidence" value="ECO:0007669"/>
    <property type="project" value="TreeGrafter"/>
</dbReference>
<dbReference type="PROSITE" id="PS00122">
    <property type="entry name" value="CARBOXYLESTERASE_B_1"/>
    <property type="match status" value="1"/>
</dbReference>
<dbReference type="AlphaFoldDB" id="A0A1J5U3U0"/>
<evidence type="ECO:0000259" key="3">
    <source>
        <dbReference type="Pfam" id="PF00135"/>
    </source>
</evidence>
<dbReference type="InterPro" id="IPR050654">
    <property type="entry name" value="AChE-related_enzymes"/>
</dbReference>
<reference evidence="4" key="1">
    <citation type="submission" date="2016-10" db="EMBL/GenBank/DDBJ databases">
        <title>Sequence of Gallionella enrichment culture.</title>
        <authorList>
            <person name="Poehlein A."/>
            <person name="Muehling M."/>
            <person name="Daniel R."/>
        </authorList>
    </citation>
    <scope>NUCLEOTIDE SEQUENCE</scope>
</reference>
<comment type="similarity">
    <text evidence="1">Belongs to the type-B carboxylesterase/lipase family.</text>
</comment>
<evidence type="ECO:0000256" key="2">
    <source>
        <dbReference type="ARBA" id="ARBA00022801"/>
    </source>
</evidence>
<dbReference type="PROSITE" id="PS00941">
    <property type="entry name" value="CARBOXYLESTERASE_B_2"/>
    <property type="match status" value="1"/>
</dbReference>
<dbReference type="PANTHER" id="PTHR43918">
    <property type="entry name" value="ACETYLCHOLINESTERASE"/>
    <property type="match status" value="1"/>
</dbReference>
<dbReference type="Gene3D" id="3.40.50.1820">
    <property type="entry name" value="alpha/beta hydrolase"/>
    <property type="match status" value="1"/>
</dbReference>
<protein>
    <submittedName>
        <fullName evidence="4">Fumonisin B1 esterase</fullName>
        <ecNumber evidence="4">3.1.1.87</ecNumber>
    </submittedName>
</protein>
<evidence type="ECO:0000256" key="1">
    <source>
        <dbReference type="ARBA" id="ARBA00005964"/>
    </source>
</evidence>
<keyword evidence="2 4" id="KW-0378">Hydrolase</keyword>
<feature type="domain" description="Carboxylesterase type B" evidence="3">
    <location>
        <begin position="53"/>
        <end position="522"/>
    </location>
</feature>
<comment type="caution">
    <text evidence="4">The sequence shown here is derived from an EMBL/GenBank/DDBJ whole genome shotgun (WGS) entry which is preliminary data.</text>
</comment>
<evidence type="ECO:0000313" key="4">
    <source>
        <dbReference type="EMBL" id="OIR18966.1"/>
    </source>
</evidence>
<dbReference type="EMBL" id="MLJW01000002">
    <property type="protein sequence ID" value="OIR18966.1"/>
    <property type="molecule type" value="Genomic_DNA"/>
</dbReference>
<dbReference type="EC" id="3.1.1.87" evidence="4"/>
<organism evidence="4">
    <name type="scientific">mine drainage metagenome</name>
    <dbReference type="NCBI Taxonomy" id="410659"/>
    <lineage>
        <taxon>unclassified sequences</taxon>
        <taxon>metagenomes</taxon>
        <taxon>ecological metagenomes</taxon>
    </lineage>
</organism>
<dbReference type="PANTHER" id="PTHR43918:SF4">
    <property type="entry name" value="CARBOXYLIC ESTER HYDROLASE"/>
    <property type="match status" value="1"/>
</dbReference>
<dbReference type="SMR" id="A0A1J5U3U0"/>
<name>A0A1J5U3U0_9ZZZZ</name>
<accession>A0A1J5U3U0</accession>
<sequence>MVTSNSPATHGAVKPFVWPRSMGSSIVWILVVLGALVAFGPGLRAAPTAPSPIHIRNGWVQGTSQDGLTAYLGIPFAAPPVGALRWRAPQPAADWPGVLHADTFAASPMQHLEAWMGPLHASEDCLYLNVWTPATSPKQALPVMVWIYGGGFTSGSTAMSSYSGAELAKHGVVVVSIAYRVGPMGFLALPSLSAESSHHVSGNYGLLDQIAGLKWIRDNIAAFGGDPHRVTIFGESAGGISVSMLAASPLAHGLFQGAISESGGSMGPTRTPPAPGENVQTLAAAEQQGLAFMKRLGVGSLAELRKLPASAIQNAAGGPGEFWPVQDGYVITGDPYLLYQQGRFNDTPVLIGTNSDEGALFGTPPSEAAYVASVRGRFGPFADRILARYPATSDAWRQSSLDLMRDSAFAWGTWSWARLQAEHGKGKAYLYYFAHVPPRSPQLYWKKAIGAVHSEEMVYVFQHLNQSPDLPWSAADRTLSDDMATYWTNFVKTGNPNGPGLPEWPAFTTSGSKVMHFTDAPTVGGVANLKGLETLDAYFTWRRTPEGEAWAKRQK</sequence>
<dbReference type="InterPro" id="IPR029058">
    <property type="entry name" value="AB_hydrolase_fold"/>
</dbReference>
<dbReference type="InterPro" id="IPR019826">
    <property type="entry name" value="Carboxylesterase_B_AS"/>
</dbReference>